<dbReference type="AlphaFoldDB" id="A0AAD5RPT8"/>
<evidence type="ECO:0000313" key="3">
    <source>
        <dbReference type="EMBL" id="KAJ2899560.1"/>
    </source>
</evidence>
<gene>
    <name evidence="3" type="ORF">MKZ38_002993</name>
</gene>
<evidence type="ECO:0000256" key="2">
    <source>
        <dbReference type="SAM" id="Phobius"/>
    </source>
</evidence>
<name>A0AAD5RPT8_9PEZI</name>
<keyword evidence="2" id="KW-0472">Membrane</keyword>
<keyword evidence="2" id="KW-1133">Transmembrane helix</keyword>
<proteinExistence type="predicted"/>
<evidence type="ECO:0000256" key="1">
    <source>
        <dbReference type="SAM" id="MobiDB-lite"/>
    </source>
</evidence>
<sequence>MSGPTTTIVPFASLPSCATNCGPLYDANGACVPPAAAEADETTYEQCFCDYSELQGLLNDPPSDVCNGACSGDSEGYTSIRDWFTSLRNEVATDTDSTATATSTSSSGGSSSSKGQDWLSSHWKWVVMIVVIFVGIVGIWVGACIWRRHYLKKKERMYEMGKHNAARTSGTGPWAPGSGVNVRYGDNVNPGPPNESAPPSNIPHPNAAVLNPPAFEEKQPKSKGKGKGKEKKKWVVKEHT</sequence>
<feature type="compositionally biased region" description="Low complexity" evidence="1">
    <location>
        <begin position="94"/>
        <end position="113"/>
    </location>
</feature>
<accession>A0AAD5RPT8</accession>
<keyword evidence="4" id="KW-1185">Reference proteome</keyword>
<feature type="compositionally biased region" description="Pro residues" evidence="1">
    <location>
        <begin position="190"/>
        <end position="202"/>
    </location>
</feature>
<dbReference type="Proteomes" id="UP001201980">
    <property type="component" value="Unassembled WGS sequence"/>
</dbReference>
<evidence type="ECO:0008006" key="5">
    <source>
        <dbReference type="Google" id="ProtNLM"/>
    </source>
</evidence>
<feature type="compositionally biased region" description="Basic residues" evidence="1">
    <location>
        <begin position="221"/>
        <end position="232"/>
    </location>
</feature>
<protein>
    <recommendedName>
        <fullName evidence="5">Integral membrane protein</fullName>
    </recommendedName>
</protein>
<feature type="region of interest" description="Disordered" evidence="1">
    <location>
        <begin position="163"/>
        <end position="240"/>
    </location>
</feature>
<feature type="transmembrane region" description="Helical" evidence="2">
    <location>
        <begin position="125"/>
        <end position="146"/>
    </location>
</feature>
<dbReference type="EMBL" id="JAKWBI020000194">
    <property type="protein sequence ID" value="KAJ2899560.1"/>
    <property type="molecule type" value="Genomic_DNA"/>
</dbReference>
<evidence type="ECO:0000313" key="4">
    <source>
        <dbReference type="Proteomes" id="UP001201980"/>
    </source>
</evidence>
<feature type="region of interest" description="Disordered" evidence="1">
    <location>
        <begin position="94"/>
        <end position="116"/>
    </location>
</feature>
<keyword evidence="2" id="KW-0812">Transmembrane</keyword>
<reference evidence="3" key="1">
    <citation type="submission" date="2022-07" db="EMBL/GenBank/DDBJ databases">
        <title>Draft genome sequence of Zalerion maritima ATCC 34329, a (micro)plastics degrading marine fungus.</title>
        <authorList>
            <person name="Paco A."/>
            <person name="Goncalves M.F.M."/>
            <person name="Rocha-Santos T.A.P."/>
            <person name="Alves A."/>
        </authorList>
    </citation>
    <scope>NUCLEOTIDE SEQUENCE</scope>
    <source>
        <strain evidence="3">ATCC 34329</strain>
    </source>
</reference>
<organism evidence="3 4">
    <name type="scientific">Zalerion maritima</name>
    <dbReference type="NCBI Taxonomy" id="339359"/>
    <lineage>
        <taxon>Eukaryota</taxon>
        <taxon>Fungi</taxon>
        <taxon>Dikarya</taxon>
        <taxon>Ascomycota</taxon>
        <taxon>Pezizomycotina</taxon>
        <taxon>Sordariomycetes</taxon>
        <taxon>Lulworthiomycetidae</taxon>
        <taxon>Lulworthiales</taxon>
        <taxon>Lulworthiaceae</taxon>
        <taxon>Zalerion</taxon>
    </lineage>
</organism>
<comment type="caution">
    <text evidence="3">The sequence shown here is derived from an EMBL/GenBank/DDBJ whole genome shotgun (WGS) entry which is preliminary data.</text>
</comment>